<comment type="caution">
    <text evidence="2">The sequence shown here is derived from an EMBL/GenBank/DDBJ whole genome shotgun (WGS) entry which is preliminary data.</text>
</comment>
<dbReference type="Pfam" id="PF00106">
    <property type="entry name" value="adh_short"/>
    <property type="match status" value="1"/>
</dbReference>
<gene>
    <name evidence="2" type="ORF">J4H85_11030</name>
</gene>
<evidence type="ECO:0000313" key="3">
    <source>
        <dbReference type="Proteomes" id="UP000668403"/>
    </source>
</evidence>
<dbReference type="EMBL" id="JAGFBF010000005">
    <property type="protein sequence ID" value="MBO2990526.1"/>
    <property type="molecule type" value="Genomic_DNA"/>
</dbReference>
<dbReference type="Proteomes" id="UP000668403">
    <property type="component" value="Unassembled WGS sequence"/>
</dbReference>
<dbReference type="SUPFAM" id="SSF51735">
    <property type="entry name" value="NAD(P)-binding Rossmann-fold domains"/>
    <property type="match status" value="1"/>
</dbReference>
<name>A0A939QEQ6_9MICO</name>
<evidence type="ECO:0000313" key="2">
    <source>
        <dbReference type="EMBL" id="MBO2990526.1"/>
    </source>
</evidence>
<reference evidence="2" key="1">
    <citation type="submission" date="2021-03" db="EMBL/GenBank/DDBJ databases">
        <title>Leucobacter chromiisoli sp. nov., isolated from chromium-containing soil of chemical plant.</title>
        <authorList>
            <person name="Xu Z."/>
        </authorList>
    </citation>
    <scope>NUCLEOTIDE SEQUENCE</scope>
    <source>
        <strain evidence="2">K 70/01</strain>
    </source>
</reference>
<dbReference type="InterPro" id="IPR036291">
    <property type="entry name" value="NAD(P)-bd_dom_sf"/>
</dbReference>
<dbReference type="GO" id="GO:0016491">
    <property type="term" value="F:oxidoreductase activity"/>
    <property type="evidence" value="ECO:0007669"/>
    <property type="project" value="UniProtKB-KW"/>
</dbReference>
<dbReference type="PANTHER" id="PTHR43157:SF31">
    <property type="entry name" value="PHOSPHATIDYLINOSITOL-GLYCAN BIOSYNTHESIS CLASS F PROTEIN"/>
    <property type="match status" value="1"/>
</dbReference>
<keyword evidence="1" id="KW-0560">Oxidoreductase</keyword>
<accession>A0A939QEQ6</accession>
<protein>
    <submittedName>
        <fullName evidence="2">SDR family NAD(P)-dependent oxidoreductase</fullName>
    </submittedName>
</protein>
<dbReference type="PRINTS" id="PR00081">
    <property type="entry name" value="GDHRDH"/>
</dbReference>
<proteinExistence type="predicted"/>
<dbReference type="InterPro" id="IPR002347">
    <property type="entry name" value="SDR_fam"/>
</dbReference>
<dbReference type="PANTHER" id="PTHR43157">
    <property type="entry name" value="PHOSPHATIDYLINOSITOL-GLYCAN BIOSYNTHESIS CLASS F PROTEIN-RELATED"/>
    <property type="match status" value="1"/>
</dbReference>
<dbReference type="RefSeq" id="WP_208239573.1">
    <property type="nucleotide sequence ID" value="NZ_BAAAQU010000002.1"/>
</dbReference>
<keyword evidence="3" id="KW-1185">Reference proteome</keyword>
<dbReference type="Gene3D" id="3.40.50.720">
    <property type="entry name" value="NAD(P)-binding Rossmann-like Domain"/>
    <property type="match status" value="1"/>
</dbReference>
<organism evidence="2 3">
    <name type="scientific">Leucobacter tardus</name>
    <dbReference type="NCBI Taxonomy" id="501483"/>
    <lineage>
        <taxon>Bacteria</taxon>
        <taxon>Bacillati</taxon>
        <taxon>Actinomycetota</taxon>
        <taxon>Actinomycetes</taxon>
        <taxon>Micrococcales</taxon>
        <taxon>Microbacteriaceae</taxon>
        <taxon>Leucobacter</taxon>
    </lineage>
</organism>
<dbReference type="AlphaFoldDB" id="A0A939QEQ6"/>
<evidence type="ECO:0000256" key="1">
    <source>
        <dbReference type="ARBA" id="ARBA00023002"/>
    </source>
</evidence>
<sequence>MSEQPTVVITGASDGIGASAARILTQTEARVVMVGRSPDKTRRAAESAGTPHVHVADFSRLDDVRRLADELASYDAIDVLAHNAGGVFSGPSITADGHELTLQVNHLAPMLLTRLLLDRLLASRATVVHTASVASRVFARVDFDDFDSARRFRANRAYGNAKLANVVSARTLAERYTAAGLSAYSFHPGVVATNFSAESSSVLRWAYGPLMRRFLSSAAEGGATLAQFADPAVVHRWESGGYFLPNGAPGRTHRAAADRGFRERHWARTNELLGVDWPTASVD</sequence>